<dbReference type="Pfam" id="PF17917">
    <property type="entry name" value="RT_RNaseH"/>
    <property type="match status" value="1"/>
</dbReference>
<dbReference type="EMBL" id="LBMM01010139">
    <property type="protein sequence ID" value="KMQ87651.1"/>
    <property type="molecule type" value="Genomic_DNA"/>
</dbReference>
<proteinExistence type="predicted"/>
<evidence type="ECO:0000256" key="4">
    <source>
        <dbReference type="ARBA" id="ARBA00022759"/>
    </source>
</evidence>
<dbReference type="STRING" id="67767.A0A0J7KBM7"/>
<gene>
    <name evidence="8" type="ORF">RF55_13012</name>
</gene>
<evidence type="ECO:0000256" key="2">
    <source>
        <dbReference type="ARBA" id="ARBA00022695"/>
    </source>
</evidence>
<keyword evidence="3" id="KW-0540">Nuclease</keyword>
<protein>
    <submittedName>
        <fullName evidence="8">Reverse ribonuclease integrase</fullName>
    </submittedName>
</protein>
<evidence type="ECO:0000256" key="1">
    <source>
        <dbReference type="ARBA" id="ARBA00022679"/>
    </source>
</evidence>
<organism evidence="8 9">
    <name type="scientific">Lasius niger</name>
    <name type="common">Black garden ant</name>
    <dbReference type="NCBI Taxonomy" id="67767"/>
    <lineage>
        <taxon>Eukaryota</taxon>
        <taxon>Metazoa</taxon>
        <taxon>Ecdysozoa</taxon>
        <taxon>Arthropoda</taxon>
        <taxon>Hexapoda</taxon>
        <taxon>Insecta</taxon>
        <taxon>Pterygota</taxon>
        <taxon>Neoptera</taxon>
        <taxon>Endopterygota</taxon>
        <taxon>Hymenoptera</taxon>
        <taxon>Apocrita</taxon>
        <taxon>Aculeata</taxon>
        <taxon>Formicoidea</taxon>
        <taxon>Formicidae</taxon>
        <taxon>Formicinae</taxon>
        <taxon>Lasius</taxon>
        <taxon>Lasius</taxon>
    </lineage>
</organism>
<evidence type="ECO:0000256" key="6">
    <source>
        <dbReference type="ARBA" id="ARBA00022918"/>
    </source>
</evidence>
<keyword evidence="2" id="KW-0548">Nucleotidyltransferase</keyword>
<evidence type="ECO:0000259" key="7">
    <source>
        <dbReference type="Pfam" id="PF17917"/>
    </source>
</evidence>
<evidence type="ECO:0000313" key="9">
    <source>
        <dbReference type="Proteomes" id="UP000036403"/>
    </source>
</evidence>
<keyword evidence="5" id="KW-0378">Hydrolase</keyword>
<feature type="domain" description="Reverse transcriptase RNase H-like" evidence="7">
    <location>
        <begin position="2"/>
        <end position="42"/>
    </location>
</feature>
<reference evidence="8 9" key="1">
    <citation type="submission" date="2015-04" db="EMBL/GenBank/DDBJ databases">
        <title>Lasius niger genome sequencing.</title>
        <authorList>
            <person name="Konorov E.A."/>
            <person name="Nikitin M.A."/>
            <person name="Kirill M.V."/>
            <person name="Chang P."/>
        </authorList>
    </citation>
    <scope>NUCLEOTIDE SEQUENCE [LARGE SCALE GENOMIC DNA]</scope>
    <source>
        <tissue evidence="8">Whole</tissue>
    </source>
</reference>
<dbReference type="Proteomes" id="UP000036403">
    <property type="component" value="Unassembled WGS sequence"/>
</dbReference>
<dbReference type="PaxDb" id="67767-A0A0J7KBM7"/>
<name>A0A0J7KBM7_LASNI</name>
<sequence>MKGYLEGYPFTVITDLQSLRRLQRLEAHTGRLAWWLFELQQYDVEVKYRQGVLNHVADALSLQPTSCAATPLRCQWYQRLFEEINRDPARRPDYRVADGRLLRHILQSGLQGAPH</sequence>
<evidence type="ECO:0000256" key="3">
    <source>
        <dbReference type="ARBA" id="ARBA00022722"/>
    </source>
</evidence>
<accession>A0A0J7KBM7</accession>
<dbReference type="GO" id="GO:0016787">
    <property type="term" value="F:hydrolase activity"/>
    <property type="evidence" value="ECO:0007669"/>
    <property type="project" value="UniProtKB-KW"/>
</dbReference>
<evidence type="ECO:0000313" key="8">
    <source>
        <dbReference type="EMBL" id="KMQ87651.1"/>
    </source>
</evidence>
<dbReference type="OrthoDB" id="7700898at2759"/>
<keyword evidence="6" id="KW-0695">RNA-directed DNA polymerase</keyword>
<keyword evidence="1" id="KW-0808">Transferase</keyword>
<keyword evidence="4" id="KW-0255">Endonuclease</keyword>
<comment type="caution">
    <text evidence="8">The sequence shown here is derived from an EMBL/GenBank/DDBJ whole genome shotgun (WGS) entry which is preliminary data.</text>
</comment>
<dbReference type="InterPro" id="IPR041373">
    <property type="entry name" value="RT_RNaseH"/>
</dbReference>
<keyword evidence="9" id="KW-1185">Reference proteome</keyword>
<dbReference type="GO" id="GO:0004519">
    <property type="term" value="F:endonuclease activity"/>
    <property type="evidence" value="ECO:0007669"/>
    <property type="project" value="UniProtKB-KW"/>
</dbReference>
<evidence type="ECO:0000256" key="5">
    <source>
        <dbReference type="ARBA" id="ARBA00022801"/>
    </source>
</evidence>
<dbReference type="AlphaFoldDB" id="A0A0J7KBM7"/>
<dbReference type="GO" id="GO:0003964">
    <property type="term" value="F:RNA-directed DNA polymerase activity"/>
    <property type="evidence" value="ECO:0007669"/>
    <property type="project" value="UniProtKB-KW"/>
</dbReference>